<keyword evidence="8" id="KW-1185">Reference proteome</keyword>
<comment type="subcellular location">
    <subcellularLocation>
        <location evidence="1">Membrane</location>
    </subcellularLocation>
</comment>
<protein>
    <recommendedName>
        <fullName evidence="9">Membrane-associated proteins in eicosanoid and glutathione metabolism</fullName>
    </recommendedName>
</protein>
<evidence type="ECO:0000256" key="3">
    <source>
        <dbReference type="ARBA" id="ARBA00022989"/>
    </source>
</evidence>
<evidence type="ECO:0008006" key="9">
    <source>
        <dbReference type="Google" id="ProtNLM"/>
    </source>
</evidence>
<evidence type="ECO:0000256" key="1">
    <source>
        <dbReference type="ARBA" id="ARBA00004370"/>
    </source>
</evidence>
<dbReference type="Proteomes" id="UP000658997">
    <property type="component" value="Unassembled WGS sequence"/>
</dbReference>
<evidence type="ECO:0000313" key="5">
    <source>
        <dbReference type="EMBL" id="SAM85099.1"/>
    </source>
</evidence>
<reference evidence="6" key="3">
    <citation type="submission" date="2018-08" db="EMBL/GenBank/DDBJ databases">
        <authorList>
            <person name="Guldener U."/>
        </authorList>
    </citation>
    <scope>NUCLEOTIDE SEQUENCE</scope>
    <source>
        <strain evidence="6">UB2</strain>
    </source>
</reference>
<dbReference type="InterPro" id="IPR023352">
    <property type="entry name" value="MAPEG-like_dom_sf"/>
</dbReference>
<keyword evidence="2" id="KW-0812">Transmembrane</keyword>
<dbReference type="InterPro" id="IPR001129">
    <property type="entry name" value="Membr-assoc_MAPEG"/>
</dbReference>
<name>A0A1K0GAV1_9BASI</name>
<dbReference type="Proteomes" id="UP000179920">
    <property type="component" value="Chromosome XVI"/>
</dbReference>
<reference evidence="7" key="1">
    <citation type="submission" date="2016-04" db="EMBL/GenBank/DDBJ databases">
        <authorList>
            <person name="Guldener U."/>
            <person name="Guldener U."/>
        </authorList>
    </citation>
    <scope>NUCLEOTIDE SEQUENCE [LARGE SCALE GENOMIC DNA]</scope>
    <source>
        <strain evidence="7">UB2112</strain>
    </source>
</reference>
<keyword evidence="3" id="KW-1133">Transmembrane helix</keyword>
<dbReference type="EMBL" id="LT558132">
    <property type="protein sequence ID" value="SAM85099.1"/>
    <property type="molecule type" value="Genomic_DNA"/>
</dbReference>
<keyword evidence="4" id="KW-0472">Membrane</keyword>
<dbReference type="SUPFAM" id="SSF161084">
    <property type="entry name" value="MAPEG domain-like"/>
    <property type="match status" value="1"/>
</dbReference>
<dbReference type="Gene3D" id="1.20.120.550">
    <property type="entry name" value="Membrane associated eicosanoid/glutathione metabolism-like domain"/>
    <property type="match status" value="1"/>
</dbReference>
<dbReference type="GO" id="GO:0016020">
    <property type="term" value="C:membrane"/>
    <property type="evidence" value="ECO:0007669"/>
    <property type="project" value="UniProtKB-SubCell"/>
</dbReference>
<evidence type="ECO:0000256" key="4">
    <source>
        <dbReference type="ARBA" id="ARBA00023136"/>
    </source>
</evidence>
<sequence>MSSFSDRAANFISRNNPLKDPAFAQDASRALRFNNNYNYGPISIFAAFAGSHLLLQHRIPMLFYGIDNMVYPRDDLRVHGERHVASGKITPEQLRRLKRWEAAHYNAVENLPIFVGTILSLQVAGVSNRLINRVAGVYLTARAAFAALYITVEDPSLAWLRTISWWTGNITCIYGLVQAAKVLNHGVATATTAL</sequence>
<dbReference type="EMBL" id="ULHB01000027">
    <property type="protein sequence ID" value="SYW77753.1"/>
    <property type="molecule type" value="Genomic_DNA"/>
</dbReference>
<evidence type="ECO:0000313" key="7">
    <source>
        <dbReference type="Proteomes" id="UP000179920"/>
    </source>
</evidence>
<proteinExistence type="predicted"/>
<dbReference type="AlphaFoldDB" id="A0A1K0GAV1"/>
<dbReference type="PANTHER" id="PTHR35371:SF2">
    <property type="entry name" value="MAPEG FAMILY PROTEIN"/>
    <property type="match status" value="1"/>
</dbReference>
<dbReference type="Pfam" id="PF01124">
    <property type="entry name" value="MAPEG"/>
    <property type="match status" value="1"/>
</dbReference>
<evidence type="ECO:0000313" key="6">
    <source>
        <dbReference type="EMBL" id="SYW77753.1"/>
    </source>
</evidence>
<evidence type="ECO:0000256" key="2">
    <source>
        <dbReference type="ARBA" id="ARBA00022692"/>
    </source>
</evidence>
<organism evidence="5 7">
    <name type="scientific">Ustilago bromivora</name>
    <dbReference type="NCBI Taxonomy" id="307758"/>
    <lineage>
        <taxon>Eukaryota</taxon>
        <taxon>Fungi</taxon>
        <taxon>Dikarya</taxon>
        <taxon>Basidiomycota</taxon>
        <taxon>Ustilaginomycotina</taxon>
        <taxon>Ustilaginomycetes</taxon>
        <taxon>Ustilaginales</taxon>
        <taxon>Ustilaginaceae</taxon>
        <taxon>Ustilago</taxon>
    </lineage>
</organism>
<dbReference type="OrthoDB" id="2122304at2759"/>
<accession>A0A1K0GAV1</accession>
<evidence type="ECO:0000313" key="8">
    <source>
        <dbReference type="Proteomes" id="UP000658997"/>
    </source>
</evidence>
<reference evidence="5" key="2">
    <citation type="submission" date="2016-04" db="EMBL/GenBank/DDBJ databases">
        <authorList>
            <person name="Evans L.H."/>
            <person name="Alamgir A."/>
            <person name="Owens N."/>
            <person name="Weber N.D."/>
            <person name="Virtaneva K."/>
            <person name="Barbian K."/>
            <person name="Babar A."/>
            <person name="Rosenke K."/>
        </authorList>
    </citation>
    <scope>NUCLEOTIDE SEQUENCE</scope>
    <source>
        <strain evidence="5">UB2112</strain>
    </source>
</reference>
<dbReference type="PANTHER" id="PTHR35371">
    <property type="entry name" value="INNER MEMBRANE PROTEIN"/>
    <property type="match status" value="1"/>
</dbReference>
<gene>
    <name evidence="6" type="ORF">UBRO2_01945</name>
    <name evidence="5" type="ORF">UBRO_07670</name>
</gene>